<evidence type="ECO:0000313" key="1">
    <source>
        <dbReference type="EMBL" id="CAB1208097.1"/>
    </source>
</evidence>
<gene>
    <name evidence="1" type="ORF">SFB21_0297</name>
</gene>
<accession>A0A811G5W6</accession>
<dbReference type="EMBL" id="CADDTS010000006">
    <property type="protein sequence ID" value="CAB1208097.1"/>
    <property type="molecule type" value="Genomic_DNA"/>
</dbReference>
<evidence type="ECO:0000313" key="2">
    <source>
        <dbReference type="Proteomes" id="UP000489961"/>
    </source>
</evidence>
<dbReference type="Proteomes" id="UP000489961">
    <property type="component" value="Unassembled WGS sequence"/>
</dbReference>
<protein>
    <submittedName>
        <fullName evidence="1">Uncharacterized protein</fullName>
    </submittedName>
</protein>
<name>A0A811G5W6_9GAMM</name>
<proteinExistence type="predicted"/>
<reference evidence="1 2" key="1">
    <citation type="submission" date="2020-02" db="EMBL/GenBank/DDBJ databases">
        <authorList>
            <person name="Chaudhuri R."/>
        </authorList>
    </citation>
    <scope>NUCLEOTIDE SEQUENCE [LARGE SCALE GENOMIC DNA]</scope>
    <source>
        <strain evidence="1">SFB21</strain>
    </source>
</reference>
<sequence length="64" mass="7499">MLVVPHKDGTFDHFRSVTTLEYLINDFNNEDIDERDLTHLDEILKLHDLSRDLDAGDIEAFEKI</sequence>
<comment type="caution">
    <text evidence="1">The sequence shown here is derived from an EMBL/GenBank/DDBJ whole genome shotgun (WGS) entry which is preliminary data.</text>
</comment>
<dbReference type="AlphaFoldDB" id="A0A811G5W6"/>
<dbReference type="RefSeq" id="WP_174558302.1">
    <property type="nucleotide sequence ID" value="NZ_CADDTS010000006.1"/>
</dbReference>
<organism evidence="1 2">
    <name type="scientific">Acinetobacter bouvetii</name>
    <dbReference type="NCBI Taxonomy" id="202951"/>
    <lineage>
        <taxon>Bacteria</taxon>
        <taxon>Pseudomonadati</taxon>
        <taxon>Pseudomonadota</taxon>
        <taxon>Gammaproteobacteria</taxon>
        <taxon>Moraxellales</taxon>
        <taxon>Moraxellaceae</taxon>
        <taxon>Acinetobacter</taxon>
    </lineage>
</organism>